<dbReference type="HAMAP" id="MF_00163">
    <property type="entry name" value="Pep_deformylase"/>
    <property type="match status" value="1"/>
</dbReference>
<comment type="caution">
    <text evidence="8">The sequence shown here is derived from an EMBL/GenBank/DDBJ whole genome shotgun (WGS) entry which is preliminary data.</text>
</comment>
<evidence type="ECO:0000256" key="4">
    <source>
        <dbReference type="ARBA" id="ARBA00022917"/>
    </source>
</evidence>
<proteinExistence type="inferred from homology"/>
<reference evidence="8 9" key="1">
    <citation type="submission" date="2012-08" db="EMBL/GenBank/DDBJ databases">
        <title>Whole genome shotgun sequence of Kineosphaera limosa NBRC 100340.</title>
        <authorList>
            <person name="Yoshida I."/>
            <person name="Isaki S."/>
            <person name="Hosoyama A."/>
            <person name="Tsuchikane K."/>
            <person name="Katsumata H."/>
            <person name="Ando Y."/>
            <person name="Ohji S."/>
            <person name="Hamada M."/>
            <person name="Tamura T."/>
            <person name="Yamazoe A."/>
            <person name="Yamazaki S."/>
            <person name="Fujita N."/>
        </authorList>
    </citation>
    <scope>NUCLEOTIDE SEQUENCE [LARGE SCALE GENOMIC DNA]</scope>
    <source>
        <strain evidence="8 9">NBRC 100340</strain>
    </source>
</reference>
<keyword evidence="3 6" id="KW-0378">Hydrolase</keyword>
<dbReference type="GO" id="GO:0006412">
    <property type="term" value="P:translation"/>
    <property type="evidence" value="ECO:0007669"/>
    <property type="project" value="UniProtKB-UniRule"/>
</dbReference>
<feature type="region of interest" description="Disordered" evidence="7">
    <location>
        <begin position="1"/>
        <end position="37"/>
    </location>
</feature>
<sequence length="231" mass="25452">MSSIFGIGVRGRRGADKAAPPAPTDRRPRLLGQPVDHLPARLPQAKRGRRMRITVVGEEVLATPCKEVTELGTKELKTLIDDMHATNEIANGVGLAANQVGLDLRIFVYDCEDAFGVRNVGHVINPVITSTSGEQVIEEHEGCLSVPGAAALVTRPRVAVCEGVDLRGNPLRIEGVGMFARCLLHETDHLDGRLYLDHLSARERRRAMREMEAERDETWATWDTHARELGK</sequence>
<keyword evidence="4 6" id="KW-0648">Protein biosynthesis</keyword>
<gene>
    <name evidence="6 8" type="primary">def</name>
    <name evidence="8" type="ORF">KILIM_017_00740</name>
</gene>
<evidence type="ECO:0000256" key="2">
    <source>
        <dbReference type="ARBA" id="ARBA00022723"/>
    </source>
</evidence>
<keyword evidence="5 6" id="KW-0408">Iron</keyword>
<dbReference type="RefSeq" id="WP_006591760.1">
    <property type="nucleotide sequence ID" value="NZ_BAHD01000017.1"/>
</dbReference>
<evidence type="ECO:0000256" key="5">
    <source>
        <dbReference type="ARBA" id="ARBA00023004"/>
    </source>
</evidence>
<comment type="function">
    <text evidence="6">Removes the formyl group from the N-terminal Met of newly synthesized proteins. Requires at least a dipeptide for an efficient rate of reaction. N-terminal L-methionine is a prerequisite for activity but the enzyme has broad specificity at other positions.</text>
</comment>
<dbReference type="OrthoDB" id="9804313at2"/>
<dbReference type="SUPFAM" id="SSF56420">
    <property type="entry name" value="Peptide deformylase"/>
    <property type="match status" value="1"/>
</dbReference>
<dbReference type="InterPro" id="IPR023635">
    <property type="entry name" value="Peptide_deformylase"/>
</dbReference>
<organism evidence="8 9">
    <name type="scientific">Kineosphaera limosa NBRC 100340</name>
    <dbReference type="NCBI Taxonomy" id="1184609"/>
    <lineage>
        <taxon>Bacteria</taxon>
        <taxon>Bacillati</taxon>
        <taxon>Actinomycetota</taxon>
        <taxon>Actinomycetes</taxon>
        <taxon>Micrococcales</taxon>
        <taxon>Dermatophilaceae</taxon>
        <taxon>Kineosphaera</taxon>
    </lineage>
</organism>
<comment type="catalytic activity">
    <reaction evidence="6">
        <text>N-terminal N-formyl-L-methionyl-[peptide] + H2O = N-terminal L-methionyl-[peptide] + formate</text>
        <dbReference type="Rhea" id="RHEA:24420"/>
        <dbReference type="Rhea" id="RHEA-COMP:10639"/>
        <dbReference type="Rhea" id="RHEA-COMP:10640"/>
        <dbReference type="ChEBI" id="CHEBI:15377"/>
        <dbReference type="ChEBI" id="CHEBI:15740"/>
        <dbReference type="ChEBI" id="CHEBI:49298"/>
        <dbReference type="ChEBI" id="CHEBI:64731"/>
        <dbReference type="EC" id="3.5.1.88"/>
    </reaction>
</comment>
<name>K6VGC0_9MICO</name>
<dbReference type="GO" id="GO:0042586">
    <property type="term" value="F:peptide deformylase activity"/>
    <property type="evidence" value="ECO:0007669"/>
    <property type="project" value="UniProtKB-UniRule"/>
</dbReference>
<feature type="binding site" evidence="6">
    <location>
        <position position="143"/>
    </location>
    <ligand>
        <name>Fe cation</name>
        <dbReference type="ChEBI" id="CHEBI:24875"/>
    </ligand>
</feature>
<dbReference type="NCBIfam" id="NF001159">
    <property type="entry name" value="PRK00150.1-3"/>
    <property type="match status" value="1"/>
</dbReference>
<dbReference type="AlphaFoldDB" id="K6VGC0"/>
<dbReference type="EMBL" id="BAHD01000017">
    <property type="protein sequence ID" value="GAB95228.1"/>
    <property type="molecule type" value="Genomic_DNA"/>
</dbReference>
<evidence type="ECO:0000256" key="6">
    <source>
        <dbReference type="HAMAP-Rule" id="MF_00163"/>
    </source>
</evidence>
<dbReference type="eggNOG" id="COG0242">
    <property type="taxonomic scope" value="Bacteria"/>
</dbReference>
<dbReference type="NCBIfam" id="TIGR00079">
    <property type="entry name" value="pept_deformyl"/>
    <property type="match status" value="1"/>
</dbReference>
<dbReference type="GO" id="GO:0046872">
    <property type="term" value="F:metal ion binding"/>
    <property type="evidence" value="ECO:0007669"/>
    <property type="project" value="UniProtKB-KW"/>
</dbReference>
<feature type="active site" evidence="6">
    <location>
        <position position="186"/>
    </location>
</feature>
<comment type="similarity">
    <text evidence="1 6">Belongs to the polypeptide deformylase family.</text>
</comment>
<dbReference type="PRINTS" id="PR01576">
    <property type="entry name" value="PDEFORMYLASE"/>
</dbReference>
<dbReference type="Gene3D" id="3.90.45.10">
    <property type="entry name" value="Peptide deformylase"/>
    <property type="match status" value="1"/>
</dbReference>
<keyword evidence="9" id="KW-1185">Reference proteome</keyword>
<dbReference type="Proteomes" id="UP000008366">
    <property type="component" value="Unassembled WGS sequence"/>
</dbReference>
<feature type="binding site" evidence="6">
    <location>
        <position position="185"/>
    </location>
    <ligand>
        <name>Fe cation</name>
        <dbReference type="ChEBI" id="CHEBI:24875"/>
    </ligand>
</feature>
<accession>K6VGC0</accession>
<dbReference type="InterPro" id="IPR036821">
    <property type="entry name" value="Peptide_deformylase_sf"/>
</dbReference>
<dbReference type="Pfam" id="PF01327">
    <property type="entry name" value="Pep_deformylase"/>
    <property type="match status" value="1"/>
</dbReference>
<comment type="cofactor">
    <cofactor evidence="6">
        <name>Fe(2+)</name>
        <dbReference type="ChEBI" id="CHEBI:29033"/>
    </cofactor>
    <text evidence="6">Binds 1 Fe(2+) ion.</text>
</comment>
<dbReference type="EC" id="3.5.1.88" evidence="6"/>
<evidence type="ECO:0000313" key="8">
    <source>
        <dbReference type="EMBL" id="GAB95228.1"/>
    </source>
</evidence>
<evidence type="ECO:0000256" key="1">
    <source>
        <dbReference type="ARBA" id="ARBA00010759"/>
    </source>
</evidence>
<protein>
    <recommendedName>
        <fullName evidence="6">Peptide deformylase</fullName>
        <shortName evidence="6">PDF</shortName>
        <ecNumber evidence="6">3.5.1.88</ecNumber>
    </recommendedName>
    <alternativeName>
        <fullName evidence="6">Polypeptide deformylase</fullName>
    </alternativeName>
</protein>
<feature type="binding site" evidence="6">
    <location>
        <position position="189"/>
    </location>
    <ligand>
        <name>Fe cation</name>
        <dbReference type="ChEBI" id="CHEBI:24875"/>
    </ligand>
</feature>
<evidence type="ECO:0000256" key="3">
    <source>
        <dbReference type="ARBA" id="ARBA00022801"/>
    </source>
</evidence>
<evidence type="ECO:0000313" key="9">
    <source>
        <dbReference type="Proteomes" id="UP000008366"/>
    </source>
</evidence>
<evidence type="ECO:0000256" key="7">
    <source>
        <dbReference type="SAM" id="MobiDB-lite"/>
    </source>
</evidence>
<dbReference type="STRING" id="1184609.KILIM_017_00740"/>
<dbReference type="PANTHER" id="PTHR10458:SF2">
    <property type="entry name" value="PEPTIDE DEFORMYLASE, MITOCHONDRIAL"/>
    <property type="match status" value="1"/>
</dbReference>
<dbReference type="PANTHER" id="PTHR10458">
    <property type="entry name" value="PEPTIDE DEFORMYLASE"/>
    <property type="match status" value="1"/>
</dbReference>
<dbReference type="CDD" id="cd00487">
    <property type="entry name" value="Pep_deformylase"/>
    <property type="match status" value="1"/>
</dbReference>
<keyword evidence="2 6" id="KW-0479">Metal-binding</keyword>